<dbReference type="Gene3D" id="1.10.150.20">
    <property type="entry name" value="5' to 3' exonuclease, C-terminal subdomain"/>
    <property type="match status" value="1"/>
</dbReference>
<dbReference type="PANTHER" id="PTHR11081:SF9">
    <property type="entry name" value="FLAP ENDONUCLEASE 1"/>
    <property type="match status" value="1"/>
</dbReference>
<dbReference type="InterPro" id="IPR036279">
    <property type="entry name" value="5-3_exonuclease_C_sf"/>
</dbReference>
<dbReference type="InterPro" id="IPR006084">
    <property type="entry name" value="XPG/Rad2"/>
</dbReference>
<name>A0AAF0JGU3_9BASI</name>
<reference evidence="7" key="1">
    <citation type="submission" date="2023-03" db="EMBL/GenBank/DDBJ databases">
        <title>Mating type loci evolution in Malassezia.</title>
        <authorList>
            <person name="Coelho M.A."/>
        </authorList>
    </citation>
    <scope>NUCLEOTIDE SEQUENCE</scope>
    <source>
        <strain evidence="7">CBS 9431</strain>
    </source>
</reference>
<dbReference type="Pfam" id="PF00867">
    <property type="entry name" value="XPG_I"/>
    <property type="match status" value="1"/>
</dbReference>
<dbReference type="InterPro" id="IPR006086">
    <property type="entry name" value="XPG-I_dom"/>
</dbReference>
<evidence type="ECO:0000256" key="4">
    <source>
        <dbReference type="ARBA" id="ARBA00022801"/>
    </source>
</evidence>
<dbReference type="GO" id="GO:0017108">
    <property type="term" value="F:5'-flap endonuclease activity"/>
    <property type="evidence" value="ECO:0007669"/>
    <property type="project" value="TreeGrafter"/>
</dbReference>
<feature type="domain" description="XPG N-terminal" evidence="6">
    <location>
        <begin position="9"/>
        <end position="106"/>
    </location>
</feature>
<dbReference type="SUPFAM" id="SSF88723">
    <property type="entry name" value="PIN domain-like"/>
    <property type="match status" value="1"/>
</dbReference>
<dbReference type="SUPFAM" id="SSF47807">
    <property type="entry name" value="5' to 3' exonuclease, C-terminal subdomain"/>
    <property type="match status" value="1"/>
</dbReference>
<evidence type="ECO:0000256" key="3">
    <source>
        <dbReference type="ARBA" id="ARBA00022759"/>
    </source>
</evidence>
<dbReference type="CDD" id="cd09897">
    <property type="entry name" value="H3TH_FEN1-XPG-like"/>
    <property type="match status" value="1"/>
</dbReference>
<dbReference type="PANTHER" id="PTHR11081">
    <property type="entry name" value="FLAP ENDONUCLEASE FAMILY MEMBER"/>
    <property type="match status" value="1"/>
</dbReference>
<dbReference type="EMBL" id="CP119963">
    <property type="protein sequence ID" value="WFD40261.1"/>
    <property type="molecule type" value="Genomic_DNA"/>
</dbReference>
<dbReference type="GO" id="GO:0005634">
    <property type="term" value="C:nucleus"/>
    <property type="evidence" value="ECO:0007669"/>
    <property type="project" value="TreeGrafter"/>
</dbReference>
<keyword evidence="4" id="KW-0378">Hydrolase</keyword>
<evidence type="ECO:0000313" key="7">
    <source>
        <dbReference type="EMBL" id="WFD40261.1"/>
    </source>
</evidence>
<dbReference type="InterPro" id="IPR029060">
    <property type="entry name" value="PIN-like_dom_sf"/>
</dbReference>
<dbReference type="Pfam" id="PF00752">
    <property type="entry name" value="XPG_N"/>
    <property type="match status" value="1"/>
</dbReference>
<evidence type="ECO:0000256" key="2">
    <source>
        <dbReference type="ARBA" id="ARBA00022723"/>
    </source>
</evidence>
<dbReference type="AlphaFoldDB" id="A0AAF0JGU3"/>
<evidence type="ECO:0000256" key="1">
    <source>
        <dbReference type="ARBA" id="ARBA00022722"/>
    </source>
</evidence>
<keyword evidence="1" id="KW-0540">Nuclease</keyword>
<sequence length="561" mass="62696">MQASAPVRGVKGLFPLLRKNALECLQPLERYYGLKLARIAIDATLLTQKFFYADTSPAGHLKGFAHVITALKRVRATPIMVFDHPTARLPEKMQEHKRRLDLRALNAFRCKVEASRSPRLDALLHAVDMYEQLHPMQRWDVSFALCGEPVRKDDALLAELLAEAAAGFGCVPSAPGGARVCRVHEPYEAAHDPDIPLYTEANEELDNEEYYTENQPFELPSPARLWSKHRVVAAVRALRAASYEERQTLTESMTESATQRTYRWVEENIYRSLQLNRVGDDGRLFVYLPERLQNVLPSYAAAWLRKKSADLLASYLARTRVPAPEMYTQCIELCRMLDVPVFVVGDGSPTGGEVLHEAEAFASSLVAQGFADMVASEDSDVLLYHVPLLRGLGSQVYPCELIDAERMRAALFPDDSEKRRRAKLHQLALLCGTDFNRSVPLLGPVSAYRELRFFGSIERILARTKFRPPGGLTRAQYLAELQPALHVFEHPPDVAALAQNAGLVPTAPSGAFAPAWAKFLRTYPTPVPAPAAFDPSETIAYFAAHGVEKPELDRVIRPTKW</sequence>
<protein>
    <recommendedName>
        <fullName evidence="6">XPG N-terminal domain-containing protein</fullName>
    </recommendedName>
</protein>
<gene>
    <name evidence="7" type="ORF">MJAP1_003247</name>
</gene>
<proteinExistence type="predicted"/>
<evidence type="ECO:0000313" key="8">
    <source>
        <dbReference type="Proteomes" id="UP001217754"/>
    </source>
</evidence>
<keyword evidence="2" id="KW-0479">Metal-binding</keyword>
<dbReference type="Gene3D" id="3.40.50.1010">
    <property type="entry name" value="5'-nuclease"/>
    <property type="match status" value="2"/>
</dbReference>
<organism evidence="7 8">
    <name type="scientific">Malassezia japonica</name>
    <dbReference type="NCBI Taxonomy" id="223818"/>
    <lineage>
        <taxon>Eukaryota</taxon>
        <taxon>Fungi</taxon>
        <taxon>Dikarya</taxon>
        <taxon>Basidiomycota</taxon>
        <taxon>Ustilaginomycotina</taxon>
        <taxon>Malasseziomycetes</taxon>
        <taxon>Malasseziales</taxon>
        <taxon>Malasseziaceae</taxon>
        <taxon>Malassezia</taxon>
    </lineage>
</organism>
<dbReference type="RefSeq" id="XP_060123158.1">
    <property type="nucleotide sequence ID" value="XM_060267175.1"/>
</dbReference>
<dbReference type="GO" id="GO:0008409">
    <property type="term" value="F:5'-3' exonuclease activity"/>
    <property type="evidence" value="ECO:0007669"/>
    <property type="project" value="TreeGrafter"/>
</dbReference>
<dbReference type="SMART" id="SM00485">
    <property type="entry name" value="XPGN"/>
    <property type="match status" value="1"/>
</dbReference>
<accession>A0AAF0JGU3</accession>
<dbReference type="PRINTS" id="PR00853">
    <property type="entry name" value="XPGRADSUPER"/>
</dbReference>
<evidence type="ECO:0000256" key="5">
    <source>
        <dbReference type="ARBA" id="ARBA00022842"/>
    </source>
</evidence>
<dbReference type="GeneID" id="85226898"/>
<dbReference type="GO" id="GO:0006281">
    <property type="term" value="P:DNA repair"/>
    <property type="evidence" value="ECO:0007669"/>
    <property type="project" value="UniProtKB-ARBA"/>
</dbReference>
<evidence type="ECO:0000259" key="6">
    <source>
        <dbReference type="SMART" id="SM00485"/>
    </source>
</evidence>
<keyword evidence="8" id="KW-1185">Reference proteome</keyword>
<keyword evidence="3" id="KW-0255">Endonuclease</keyword>
<dbReference type="GO" id="GO:0005737">
    <property type="term" value="C:cytoplasm"/>
    <property type="evidence" value="ECO:0007669"/>
    <property type="project" value="TreeGrafter"/>
</dbReference>
<dbReference type="GO" id="GO:0046872">
    <property type="term" value="F:metal ion binding"/>
    <property type="evidence" value="ECO:0007669"/>
    <property type="project" value="UniProtKB-KW"/>
</dbReference>
<dbReference type="Proteomes" id="UP001217754">
    <property type="component" value="Chromosome 6"/>
</dbReference>
<keyword evidence="5" id="KW-0460">Magnesium</keyword>
<dbReference type="InterPro" id="IPR006085">
    <property type="entry name" value="XPG_DNA_repair_N"/>
</dbReference>